<dbReference type="RefSeq" id="WP_200505340.1">
    <property type="nucleotide sequence ID" value="NZ_JAEHFX010000002.1"/>
</dbReference>
<name>A0ABS1BZK1_9BACT</name>
<dbReference type="InterPro" id="IPR036286">
    <property type="entry name" value="LexA/Signal_pep-like_sf"/>
</dbReference>
<comment type="caution">
    <text evidence="3">The sequence shown here is derived from an EMBL/GenBank/DDBJ whole genome shotgun (WGS) entry which is preliminary data.</text>
</comment>
<accession>A0ABS1BZK1</accession>
<keyword evidence="1" id="KW-0238">DNA-binding</keyword>
<sequence length="263" mass="29690">MSFIGKNIKKIRTVRNLSQAGFAQLFNLARPSVGAYEEGRSEPKMETVVQIARQFGLSIDLLLTKELTVNELYGFDIYKQELKQAPSLKKIANPTPAPETVLIKAAQTLEYIVNRHEKKFIESLPVVHFPVDLKNIGRAFEQPGSEMQYLETGIFPGDLLLGELVEPENYCDVIPGKVYVVVLQSSLLIRRLAEVVSGETLQFKADNPEYNLVTLPVKEVLEIWEVRGVFSSRLKAPALVEERLIVLEQVVQQLNDRIKALEK</sequence>
<dbReference type="InterPro" id="IPR010982">
    <property type="entry name" value="Lambda_DNA-bd_dom_sf"/>
</dbReference>
<dbReference type="CDD" id="cd06529">
    <property type="entry name" value="S24_LexA-like"/>
    <property type="match status" value="1"/>
</dbReference>
<dbReference type="Gene3D" id="1.10.260.40">
    <property type="entry name" value="lambda repressor-like DNA-binding domains"/>
    <property type="match status" value="1"/>
</dbReference>
<reference evidence="3 4" key="1">
    <citation type="submission" date="2020-12" db="EMBL/GenBank/DDBJ databases">
        <title>Bacterial novel species Adhaeribacter sp. BT258 isolated from soil.</title>
        <authorList>
            <person name="Jung H.-Y."/>
        </authorList>
    </citation>
    <scope>NUCLEOTIDE SEQUENCE [LARGE SCALE GENOMIC DNA]</scope>
    <source>
        <strain evidence="3 4">BT258</strain>
    </source>
</reference>
<feature type="domain" description="HTH cro/C1-type" evidence="2">
    <location>
        <begin position="8"/>
        <end position="62"/>
    </location>
</feature>
<dbReference type="CDD" id="cd00093">
    <property type="entry name" value="HTH_XRE"/>
    <property type="match status" value="1"/>
</dbReference>
<evidence type="ECO:0000313" key="4">
    <source>
        <dbReference type="Proteomes" id="UP000644147"/>
    </source>
</evidence>
<dbReference type="PROSITE" id="PS50943">
    <property type="entry name" value="HTH_CROC1"/>
    <property type="match status" value="1"/>
</dbReference>
<gene>
    <name evidence="3" type="ORF">I5M27_06345</name>
</gene>
<protein>
    <submittedName>
        <fullName evidence="3">LexA family transcriptional regulator</fullName>
    </submittedName>
</protein>
<keyword evidence="4" id="KW-1185">Reference proteome</keyword>
<dbReference type="PANTHER" id="PTHR46558:SF11">
    <property type="entry name" value="HTH-TYPE TRANSCRIPTIONAL REGULATOR XRE"/>
    <property type="match status" value="1"/>
</dbReference>
<evidence type="ECO:0000313" key="3">
    <source>
        <dbReference type="EMBL" id="MBK0402597.1"/>
    </source>
</evidence>
<dbReference type="PANTHER" id="PTHR46558">
    <property type="entry name" value="TRACRIPTIONAL REGULATORY PROTEIN-RELATED-RELATED"/>
    <property type="match status" value="1"/>
</dbReference>
<dbReference type="Proteomes" id="UP000644147">
    <property type="component" value="Unassembled WGS sequence"/>
</dbReference>
<dbReference type="SUPFAM" id="SSF47413">
    <property type="entry name" value="lambda repressor-like DNA-binding domains"/>
    <property type="match status" value="1"/>
</dbReference>
<dbReference type="Gene3D" id="2.10.109.10">
    <property type="entry name" value="Umud Fragment, subunit A"/>
    <property type="match status" value="1"/>
</dbReference>
<dbReference type="InterPro" id="IPR039418">
    <property type="entry name" value="LexA-like"/>
</dbReference>
<dbReference type="SMART" id="SM00530">
    <property type="entry name" value="HTH_XRE"/>
    <property type="match status" value="1"/>
</dbReference>
<evidence type="ECO:0000259" key="2">
    <source>
        <dbReference type="PROSITE" id="PS50943"/>
    </source>
</evidence>
<dbReference type="Pfam" id="PF01381">
    <property type="entry name" value="HTH_3"/>
    <property type="match status" value="1"/>
</dbReference>
<evidence type="ECO:0000256" key="1">
    <source>
        <dbReference type="ARBA" id="ARBA00023125"/>
    </source>
</evidence>
<dbReference type="InterPro" id="IPR001387">
    <property type="entry name" value="Cro/C1-type_HTH"/>
</dbReference>
<organism evidence="3 4">
    <name type="scientific">Adhaeribacter terrigena</name>
    <dbReference type="NCBI Taxonomy" id="2793070"/>
    <lineage>
        <taxon>Bacteria</taxon>
        <taxon>Pseudomonadati</taxon>
        <taxon>Bacteroidota</taxon>
        <taxon>Cytophagia</taxon>
        <taxon>Cytophagales</taxon>
        <taxon>Hymenobacteraceae</taxon>
        <taxon>Adhaeribacter</taxon>
    </lineage>
</organism>
<proteinExistence type="predicted"/>
<dbReference type="SUPFAM" id="SSF51306">
    <property type="entry name" value="LexA/Signal peptidase"/>
    <property type="match status" value="1"/>
</dbReference>
<dbReference type="EMBL" id="JAEHFX010000002">
    <property type="protein sequence ID" value="MBK0402597.1"/>
    <property type="molecule type" value="Genomic_DNA"/>
</dbReference>